<dbReference type="Proteomes" id="UP000886804">
    <property type="component" value="Unassembled WGS sequence"/>
</dbReference>
<sequence>MEIEKKWMPCTGSGRKHLRKPIPGKSSGEFSGKVTSNGGCHEKAILRYRWAGILTDAGPKRTDQSKG</sequence>
<gene>
    <name evidence="2" type="ORF">H9716_09140</name>
</gene>
<name>A0A9D2L8U4_9FIRM</name>
<evidence type="ECO:0000313" key="2">
    <source>
        <dbReference type="EMBL" id="HJB08011.1"/>
    </source>
</evidence>
<comment type="caution">
    <text evidence="2">The sequence shown here is derived from an EMBL/GenBank/DDBJ whole genome shotgun (WGS) entry which is preliminary data.</text>
</comment>
<proteinExistence type="predicted"/>
<accession>A0A9D2L8U4</accession>
<dbReference type="EMBL" id="DWYS01000110">
    <property type="protein sequence ID" value="HJB08011.1"/>
    <property type="molecule type" value="Genomic_DNA"/>
</dbReference>
<reference evidence="2" key="2">
    <citation type="submission" date="2021-04" db="EMBL/GenBank/DDBJ databases">
        <authorList>
            <person name="Gilroy R."/>
        </authorList>
    </citation>
    <scope>NUCLEOTIDE SEQUENCE</scope>
    <source>
        <strain evidence="2">CHK188-4685</strain>
    </source>
</reference>
<feature type="region of interest" description="Disordered" evidence="1">
    <location>
        <begin position="1"/>
        <end position="36"/>
    </location>
</feature>
<organism evidence="2 3">
    <name type="scientific">Candidatus Enterocloster faecavium</name>
    <dbReference type="NCBI Taxonomy" id="2838560"/>
    <lineage>
        <taxon>Bacteria</taxon>
        <taxon>Bacillati</taxon>
        <taxon>Bacillota</taxon>
        <taxon>Clostridia</taxon>
        <taxon>Lachnospirales</taxon>
        <taxon>Lachnospiraceae</taxon>
        <taxon>Enterocloster</taxon>
    </lineage>
</organism>
<reference evidence="2" key="1">
    <citation type="journal article" date="2021" name="PeerJ">
        <title>Extensive microbial diversity within the chicken gut microbiome revealed by metagenomics and culture.</title>
        <authorList>
            <person name="Gilroy R."/>
            <person name="Ravi A."/>
            <person name="Getino M."/>
            <person name="Pursley I."/>
            <person name="Horton D.L."/>
            <person name="Alikhan N.F."/>
            <person name="Baker D."/>
            <person name="Gharbi K."/>
            <person name="Hall N."/>
            <person name="Watson M."/>
            <person name="Adriaenssens E.M."/>
            <person name="Foster-Nyarko E."/>
            <person name="Jarju S."/>
            <person name="Secka A."/>
            <person name="Antonio M."/>
            <person name="Oren A."/>
            <person name="Chaudhuri R.R."/>
            <person name="La Ragione R."/>
            <person name="Hildebrand F."/>
            <person name="Pallen M.J."/>
        </authorList>
    </citation>
    <scope>NUCLEOTIDE SEQUENCE</scope>
    <source>
        <strain evidence="2">CHK188-4685</strain>
    </source>
</reference>
<evidence type="ECO:0000313" key="3">
    <source>
        <dbReference type="Proteomes" id="UP000886804"/>
    </source>
</evidence>
<protein>
    <submittedName>
        <fullName evidence="2">Uncharacterized protein</fullName>
    </submittedName>
</protein>
<dbReference type="AlphaFoldDB" id="A0A9D2L8U4"/>
<evidence type="ECO:0000256" key="1">
    <source>
        <dbReference type="SAM" id="MobiDB-lite"/>
    </source>
</evidence>